<keyword evidence="2" id="KW-1185">Reference proteome</keyword>
<dbReference type="EMBL" id="MU394285">
    <property type="protein sequence ID" value="KAI6091900.1"/>
    <property type="molecule type" value="Genomic_DNA"/>
</dbReference>
<comment type="caution">
    <text evidence="1">The sequence shown here is derived from an EMBL/GenBank/DDBJ whole genome shotgun (WGS) entry which is preliminary data.</text>
</comment>
<evidence type="ECO:0000313" key="1">
    <source>
        <dbReference type="EMBL" id="KAI6091900.1"/>
    </source>
</evidence>
<name>A0ACC0DI57_9PEZI</name>
<reference evidence="1 2" key="1">
    <citation type="journal article" date="2022" name="New Phytol.">
        <title>Ecological generalism drives hyperdiversity of secondary metabolite gene clusters in xylarialean endophytes.</title>
        <authorList>
            <person name="Franco M.E.E."/>
            <person name="Wisecaver J.H."/>
            <person name="Arnold A.E."/>
            <person name="Ju Y.M."/>
            <person name="Slot J.C."/>
            <person name="Ahrendt S."/>
            <person name="Moore L.P."/>
            <person name="Eastman K.E."/>
            <person name="Scott K."/>
            <person name="Konkel Z."/>
            <person name="Mondo S.J."/>
            <person name="Kuo A."/>
            <person name="Hayes R.D."/>
            <person name="Haridas S."/>
            <person name="Andreopoulos B."/>
            <person name="Riley R."/>
            <person name="LaButti K."/>
            <person name="Pangilinan J."/>
            <person name="Lipzen A."/>
            <person name="Amirebrahimi M."/>
            <person name="Yan J."/>
            <person name="Adam C."/>
            <person name="Keymanesh K."/>
            <person name="Ng V."/>
            <person name="Louie K."/>
            <person name="Northen T."/>
            <person name="Drula E."/>
            <person name="Henrissat B."/>
            <person name="Hsieh H.M."/>
            <person name="Youens-Clark K."/>
            <person name="Lutzoni F."/>
            <person name="Miadlikowska J."/>
            <person name="Eastwood D.C."/>
            <person name="Hamelin R.C."/>
            <person name="Grigoriev I.V."/>
            <person name="U'Ren J.M."/>
        </authorList>
    </citation>
    <scope>NUCLEOTIDE SEQUENCE [LARGE SCALE GENOMIC DNA]</scope>
    <source>
        <strain evidence="1 2">ER1909</strain>
    </source>
</reference>
<dbReference type="Proteomes" id="UP001497680">
    <property type="component" value="Unassembled WGS sequence"/>
</dbReference>
<proteinExistence type="predicted"/>
<gene>
    <name evidence="1" type="ORF">F4821DRAFT_254654</name>
</gene>
<protein>
    <submittedName>
        <fullName evidence="1">Uncharacterized protein</fullName>
    </submittedName>
</protein>
<organism evidence="1 2">
    <name type="scientific">Hypoxylon rubiginosum</name>
    <dbReference type="NCBI Taxonomy" id="110542"/>
    <lineage>
        <taxon>Eukaryota</taxon>
        <taxon>Fungi</taxon>
        <taxon>Dikarya</taxon>
        <taxon>Ascomycota</taxon>
        <taxon>Pezizomycotina</taxon>
        <taxon>Sordariomycetes</taxon>
        <taxon>Xylariomycetidae</taxon>
        <taxon>Xylariales</taxon>
        <taxon>Hypoxylaceae</taxon>
        <taxon>Hypoxylon</taxon>
    </lineage>
</organism>
<evidence type="ECO:0000313" key="2">
    <source>
        <dbReference type="Proteomes" id="UP001497680"/>
    </source>
</evidence>
<accession>A0ACC0DI57</accession>
<sequence length="276" mass="31061">MKSKRKFTDYAADSAEHGENNERDSGSHAPKKFKKSASNSVRPDNINSLKKRTRTIERRLNSGHKLPADVQISLERELVYHQEKIAELADEKKRKAMIAKYHMVRFFERKKADRLAKKVEKLLNKTTDPATIEELKTDLHKAKIDGLYARYFPFRERYVSLYPVQSLGLSVLGGVKKEDASTAAQALSTDRPPLWKVIEEASEKGTEALVEIQERKRVTDENKKPEQSPKDAASSKTQSTKAKGSGKPDPKSTQKGKGRAKQNDDAGDDSDGGFFE</sequence>